<dbReference type="PROSITE" id="PS50994">
    <property type="entry name" value="INTEGRASE"/>
    <property type="match status" value="1"/>
</dbReference>
<sequence>MIYHSLVTELNLSDMAGQRINIMEIRSLIALKLKGLSNRKVADLLKINRKTVDNYTSRFSALNLGFDELINLTEPDLRDLFTEEPQTEKQRYELLAARFSYLEKQLRKPGCTLQALWKEYLQQNPQGYKYTQFTFHYRRWRSLNNHSGKLDHKAGEKLFIDFCGKKLSYIDKATGEQVEVEVFVGVLPCSQYTFVKVVASQKREDLILCLESCLQWIGGVPQAIVSDNLKAAVSKGSKYAPVINRTLTDFALHYGCVVDPARPHHPQDKALVERSVELVYQRIFYPLSKFTFFSLDELNKAIKGLLDEYNDYLFSHGGGSRRSHFVDLEKEYLQALPAGTYSIRHYRRAKVQRTAHIFLSEDHNYYSVPYRFTGLSVEVQYNHNHVEIFYNHDRIALHKRSYRPGHYTTVADHMPSTHRAYQQWSPQHFEDRAIQVGSCTLEYIKKLLGQYSYPEVAYKQAQGILAFLKQYDRSRLENACKRALLYHKASYHTIENILKNNLDMEEINQQPELTIPQHDNIRGASHYK</sequence>
<proteinExistence type="inferred from homology"/>
<evidence type="ECO:0000313" key="3">
    <source>
        <dbReference type="EMBL" id="REA63440.1"/>
    </source>
</evidence>
<dbReference type="GO" id="GO:0015074">
    <property type="term" value="P:DNA integration"/>
    <property type="evidence" value="ECO:0007669"/>
    <property type="project" value="InterPro"/>
</dbReference>
<dbReference type="InterPro" id="IPR012337">
    <property type="entry name" value="RNaseH-like_sf"/>
</dbReference>
<keyword evidence="4" id="KW-1185">Reference proteome</keyword>
<dbReference type="Pfam" id="PF00665">
    <property type="entry name" value="rve"/>
    <property type="match status" value="1"/>
</dbReference>
<evidence type="ECO:0000259" key="2">
    <source>
        <dbReference type="PROSITE" id="PS50994"/>
    </source>
</evidence>
<dbReference type="AlphaFoldDB" id="A0A3D8YIJ3"/>
<dbReference type="NCBIfam" id="NF033546">
    <property type="entry name" value="transpos_IS21"/>
    <property type="match status" value="1"/>
</dbReference>
<dbReference type="InterPro" id="IPR054353">
    <property type="entry name" value="IstA-like_C"/>
</dbReference>
<gene>
    <name evidence="3" type="ORF">DSL64_03045</name>
</gene>
<feature type="domain" description="Integrase catalytic" evidence="2">
    <location>
        <begin position="150"/>
        <end position="330"/>
    </location>
</feature>
<dbReference type="Pfam" id="PF22483">
    <property type="entry name" value="Mu-transpos_C_2"/>
    <property type="match status" value="1"/>
</dbReference>
<organism evidence="3 4">
    <name type="scientific">Dyadobacter luteus</name>
    <dbReference type="NCBI Taxonomy" id="2259619"/>
    <lineage>
        <taxon>Bacteria</taxon>
        <taxon>Pseudomonadati</taxon>
        <taxon>Bacteroidota</taxon>
        <taxon>Cytophagia</taxon>
        <taxon>Cytophagales</taxon>
        <taxon>Spirosomataceae</taxon>
        <taxon>Dyadobacter</taxon>
    </lineage>
</organism>
<evidence type="ECO:0000313" key="4">
    <source>
        <dbReference type="Proteomes" id="UP000256373"/>
    </source>
</evidence>
<comment type="caution">
    <text evidence="3">The sequence shown here is derived from an EMBL/GenBank/DDBJ whole genome shotgun (WGS) entry which is preliminary data.</text>
</comment>
<dbReference type="SUPFAM" id="SSF53098">
    <property type="entry name" value="Ribonuclease H-like"/>
    <property type="match status" value="1"/>
</dbReference>
<dbReference type="Gene3D" id="3.30.420.10">
    <property type="entry name" value="Ribonuclease H-like superfamily/Ribonuclease H"/>
    <property type="match status" value="1"/>
</dbReference>
<protein>
    <submittedName>
        <fullName evidence="3">IS21 family transposase</fullName>
    </submittedName>
</protein>
<dbReference type="EMBL" id="QNUL01000002">
    <property type="protein sequence ID" value="REA63440.1"/>
    <property type="molecule type" value="Genomic_DNA"/>
</dbReference>
<evidence type="ECO:0000256" key="1">
    <source>
        <dbReference type="ARBA" id="ARBA00009277"/>
    </source>
</evidence>
<dbReference type="GO" id="GO:0003676">
    <property type="term" value="F:nucleic acid binding"/>
    <property type="evidence" value="ECO:0007669"/>
    <property type="project" value="InterPro"/>
</dbReference>
<dbReference type="Proteomes" id="UP000256373">
    <property type="component" value="Unassembled WGS sequence"/>
</dbReference>
<dbReference type="InterPro" id="IPR036397">
    <property type="entry name" value="RNaseH_sf"/>
</dbReference>
<comment type="similarity">
    <text evidence="1">Belongs to the transposase IS21/IS408/IS1162 family.</text>
</comment>
<accession>A0A3D8YIJ3</accession>
<dbReference type="PANTHER" id="PTHR35004:SF8">
    <property type="entry name" value="TRANSPOSASE RV3428C-RELATED"/>
    <property type="match status" value="1"/>
</dbReference>
<dbReference type="PANTHER" id="PTHR35004">
    <property type="entry name" value="TRANSPOSASE RV3428C-RELATED"/>
    <property type="match status" value="1"/>
</dbReference>
<name>A0A3D8YIJ3_9BACT</name>
<dbReference type="InterPro" id="IPR001584">
    <property type="entry name" value="Integrase_cat-core"/>
</dbReference>
<reference evidence="3 4" key="1">
    <citation type="submission" date="2018-07" db="EMBL/GenBank/DDBJ databases">
        <title>Dyadobacter roseus sp. nov., isolated from rose rhizosphere soil.</title>
        <authorList>
            <person name="Chen L."/>
        </authorList>
    </citation>
    <scope>NUCLEOTIDE SEQUENCE [LARGE SCALE GENOMIC DNA]</scope>
    <source>
        <strain evidence="3 4">RS19</strain>
    </source>
</reference>